<feature type="region of interest" description="Disordered" evidence="2">
    <location>
        <begin position="1"/>
        <end position="30"/>
    </location>
</feature>
<dbReference type="GO" id="GO:0005096">
    <property type="term" value="F:GTPase activator activity"/>
    <property type="evidence" value="ECO:0007669"/>
    <property type="project" value="UniProtKB-KW"/>
</dbReference>
<keyword evidence="5" id="KW-1185">Reference proteome</keyword>
<gene>
    <name evidence="4" type="primary">RGS14</name>
</gene>
<feature type="compositionally biased region" description="Gly residues" evidence="2">
    <location>
        <begin position="12"/>
        <end position="23"/>
    </location>
</feature>
<dbReference type="Gene3D" id="1.10.196.10">
    <property type="match status" value="1"/>
</dbReference>
<evidence type="ECO:0000313" key="4">
    <source>
        <dbReference type="Ensembl" id="ENSCJPP00005010325.1"/>
    </source>
</evidence>
<dbReference type="InterPro" id="IPR044926">
    <property type="entry name" value="RGS_subdomain_2"/>
</dbReference>
<dbReference type="InterPro" id="IPR046995">
    <property type="entry name" value="RGS10/12/14-like"/>
</dbReference>
<keyword evidence="1" id="KW-0343">GTPase activation</keyword>
<evidence type="ECO:0000259" key="3">
    <source>
        <dbReference type="PROSITE" id="PS50132"/>
    </source>
</evidence>
<dbReference type="GO" id="GO:0005886">
    <property type="term" value="C:plasma membrane"/>
    <property type="evidence" value="ECO:0007669"/>
    <property type="project" value="TreeGrafter"/>
</dbReference>
<dbReference type="GO" id="GO:0051301">
    <property type="term" value="P:cell division"/>
    <property type="evidence" value="ECO:0007669"/>
    <property type="project" value="TreeGrafter"/>
</dbReference>
<reference evidence="4" key="2">
    <citation type="submission" date="2025-08" db="UniProtKB">
        <authorList>
            <consortium name="Ensembl"/>
        </authorList>
    </citation>
    <scope>IDENTIFICATION</scope>
</reference>
<dbReference type="GO" id="GO:0005634">
    <property type="term" value="C:nucleus"/>
    <property type="evidence" value="ECO:0007669"/>
    <property type="project" value="TreeGrafter"/>
</dbReference>
<dbReference type="SMART" id="SM00315">
    <property type="entry name" value="RGS"/>
    <property type="match status" value="1"/>
</dbReference>
<dbReference type="InterPro" id="IPR016137">
    <property type="entry name" value="RGS"/>
</dbReference>
<dbReference type="PANTHER" id="PTHR45945:SF2">
    <property type="entry name" value="REGULATOR OF G-PROTEIN SIGNALING 14"/>
    <property type="match status" value="1"/>
</dbReference>
<dbReference type="AlphaFoldDB" id="A0A8C2TBF7"/>
<sequence>MATLPVAAESGSAGGAGGAGRAGPGRDAAGSRVTRRCCSPHCADYSCSPGLKPPMLWVQPGQQLFSPQEFLKKEFSAENVYFWQACERFQQIPEARRIYDEFLSSHSVSPVNIDRQAWIGEDMLATPSPDMFRLQQLQIFNLMKFDSYTRFVKSPLYQACLTAESQGQPLPDLRPHSRSSSPPPDLSKVHWVSRGHGPIPGPVTSLRDGDTVWDRAAPMLSFLLFSPEVKAEAGEVSTTGRGDSW</sequence>
<evidence type="ECO:0000256" key="1">
    <source>
        <dbReference type="ARBA" id="ARBA00022468"/>
    </source>
</evidence>
<dbReference type="GO" id="GO:0007051">
    <property type="term" value="P:spindle organization"/>
    <property type="evidence" value="ECO:0007669"/>
    <property type="project" value="TreeGrafter"/>
</dbReference>
<evidence type="ECO:0000256" key="2">
    <source>
        <dbReference type="SAM" id="MobiDB-lite"/>
    </source>
</evidence>
<dbReference type="SUPFAM" id="SSF48097">
    <property type="entry name" value="Regulator of G-protein signaling, RGS"/>
    <property type="match status" value="1"/>
</dbReference>
<proteinExistence type="predicted"/>
<accession>A0A8C2TBF7</accession>
<reference evidence="4" key="1">
    <citation type="submission" date="2015-11" db="EMBL/GenBank/DDBJ databases">
        <authorList>
            <consortium name="International Coturnix japonica Genome Analysis Consortium"/>
            <person name="Warren W."/>
            <person name="Burt D.W."/>
            <person name="Antin P.B."/>
            <person name="Lanford R."/>
            <person name="Gros J."/>
            <person name="Wilson R.K."/>
        </authorList>
    </citation>
    <scope>NUCLEOTIDE SEQUENCE [LARGE SCALE GENOMIC DNA]</scope>
</reference>
<dbReference type="PROSITE" id="PS50132">
    <property type="entry name" value="RGS"/>
    <property type="match status" value="1"/>
</dbReference>
<name>A0A8C2TBF7_COTJA</name>
<dbReference type="GO" id="GO:0008277">
    <property type="term" value="P:regulation of G protein-coupled receptor signaling pathway"/>
    <property type="evidence" value="ECO:0007669"/>
    <property type="project" value="TreeGrafter"/>
</dbReference>
<dbReference type="Gene3D" id="1.10.167.10">
    <property type="entry name" value="Regulator of G-protein Signalling 4, domain 2"/>
    <property type="match status" value="1"/>
</dbReference>
<dbReference type="InterPro" id="IPR024066">
    <property type="entry name" value="RGS_subdom1/3"/>
</dbReference>
<dbReference type="PANTHER" id="PTHR45945">
    <property type="entry name" value="REGULATOR OF G-PROTEIN SIGNALING LOCO"/>
    <property type="match status" value="1"/>
</dbReference>
<dbReference type="PRINTS" id="PR01301">
    <property type="entry name" value="RGSPROTEIN"/>
</dbReference>
<feature type="domain" description="RGS" evidence="3">
    <location>
        <begin position="68"/>
        <end position="161"/>
    </location>
</feature>
<dbReference type="Ensembl" id="ENSCJPT00005015322.1">
    <property type="protein sequence ID" value="ENSCJPP00005010325.1"/>
    <property type="gene ID" value="ENSCJPG00005009014.1"/>
</dbReference>
<dbReference type="FunFam" id="1.10.167.10:FF:000001">
    <property type="entry name" value="Putative regulator of g-protein signaling 12"/>
    <property type="match status" value="1"/>
</dbReference>
<dbReference type="GO" id="GO:0005737">
    <property type="term" value="C:cytoplasm"/>
    <property type="evidence" value="ECO:0007669"/>
    <property type="project" value="TreeGrafter"/>
</dbReference>
<dbReference type="GeneTree" id="ENSGT00940000161364"/>
<reference evidence="4" key="3">
    <citation type="submission" date="2025-09" db="UniProtKB">
        <authorList>
            <consortium name="Ensembl"/>
        </authorList>
    </citation>
    <scope>IDENTIFICATION</scope>
</reference>
<organism evidence="4 5">
    <name type="scientific">Coturnix japonica</name>
    <name type="common">Japanese quail</name>
    <name type="synonym">Coturnix coturnix japonica</name>
    <dbReference type="NCBI Taxonomy" id="93934"/>
    <lineage>
        <taxon>Eukaryota</taxon>
        <taxon>Metazoa</taxon>
        <taxon>Chordata</taxon>
        <taxon>Craniata</taxon>
        <taxon>Vertebrata</taxon>
        <taxon>Euteleostomi</taxon>
        <taxon>Archelosauria</taxon>
        <taxon>Archosauria</taxon>
        <taxon>Dinosauria</taxon>
        <taxon>Saurischia</taxon>
        <taxon>Theropoda</taxon>
        <taxon>Coelurosauria</taxon>
        <taxon>Aves</taxon>
        <taxon>Neognathae</taxon>
        <taxon>Galloanserae</taxon>
        <taxon>Galliformes</taxon>
        <taxon>Phasianidae</taxon>
        <taxon>Perdicinae</taxon>
        <taxon>Coturnix</taxon>
    </lineage>
</organism>
<dbReference type="Pfam" id="PF00615">
    <property type="entry name" value="RGS"/>
    <property type="match status" value="1"/>
</dbReference>
<dbReference type="InterPro" id="IPR036305">
    <property type="entry name" value="RGS_sf"/>
</dbReference>
<evidence type="ECO:0000313" key="5">
    <source>
        <dbReference type="Proteomes" id="UP000694412"/>
    </source>
</evidence>
<feature type="region of interest" description="Disordered" evidence="2">
    <location>
        <begin position="167"/>
        <end position="194"/>
    </location>
</feature>
<protein>
    <submittedName>
        <fullName evidence="4">Regulator of G protein signaling 14</fullName>
    </submittedName>
</protein>
<dbReference type="Proteomes" id="UP000694412">
    <property type="component" value="Chromosome 13"/>
</dbReference>